<dbReference type="Gene3D" id="3.60.15.10">
    <property type="entry name" value="Ribonuclease Z/Hydroxyacylglutathione hydrolase-like"/>
    <property type="match status" value="1"/>
</dbReference>
<dbReference type="InterPro" id="IPR051453">
    <property type="entry name" value="MBL_Glyoxalase_II"/>
</dbReference>
<keyword evidence="4" id="KW-0862">Zinc</keyword>
<keyword evidence="3" id="KW-0378">Hydrolase</keyword>
<keyword evidence="2" id="KW-0479">Metal-binding</keyword>
<evidence type="ECO:0000256" key="3">
    <source>
        <dbReference type="ARBA" id="ARBA00022801"/>
    </source>
</evidence>
<dbReference type="Pfam" id="PF00753">
    <property type="entry name" value="Lactamase_B"/>
    <property type="match status" value="1"/>
</dbReference>
<dbReference type="PANTHER" id="PTHR46233:SF3">
    <property type="entry name" value="HYDROXYACYLGLUTATHIONE HYDROLASE GLOC"/>
    <property type="match status" value="1"/>
</dbReference>
<name>A0A1E5L356_9FIRM</name>
<protein>
    <recommendedName>
        <fullName evidence="5">Metallo-beta-lactamase domain-containing protein</fullName>
    </recommendedName>
</protein>
<organism evidence="6 7">
    <name type="scientific">Desulfuribacillus stibiiarsenatis</name>
    <dbReference type="NCBI Taxonomy" id="1390249"/>
    <lineage>
        <taxon>Bacteria</taxon>
        <taxon>Bacillati</taxon>
        <taxon>Bacillota</taxon>
        <taxon>Desulfuribacillia</taxon>
        <taxon>Desulfuribacillales</taxon>
        <taxon>Desulfuribacillaceae</taxon>
        <taxon>Desulfuribacillus</taxon>
    </lineage>
</organism>
<comment type="cofactor">
    <cofactor evidence="1">
        <name>Zn(2+)</name>
        <dbReference type="ChEBI" id="CHEBI:29105"/>
    </cofactor>
</comment>
<proteinExistence type="predicted"/>
<evidence type="ECO:0000259" key="5">
    <source>
        <dbReference type="SMART" id="SM00849"/>
    </source>
</evidence>
<evidence type="ECO:0000256" key="4">
    <source>
        <dbReference type="ARBA" id="ARBA00022833"/>
    </source>
</evidence>
<dbReference type="SMART" id="SM00849">
    <property type="entry name" value="Lactamase_B"/>
    <property type="match status" value="1"/>
</dbReference>
<keyword evidence="7" id="KW-1185">Reference proteome</keyword>
<dbReference type="SUPFAM" id="SSF56281">
    <property type="entry name" value="Metallo-hydrolase/oxidoreductase"/>
    <property type="match status" value="1"/>
</dbReference>
<dbReference type="EMBL" id="MJAT01000037">
    <property type="protein sequence ID" value="OEH84575.1"/>
    <property type="molecule type" value="Genomic_DNA"/>
</dbReference>
<dbReference type="AlphaFoldDB" id="A0A1E5L356"/>
<evidence type="ECO:0000313" key="6">
    <source>
        <dbReference type="EMBL" id="OEH84575.1"/>
    </source>
</evidence>
<dbReference type="RefSeq" id="WP_069703002.1">
    <property type="nucleotide sequence ID" value="NZ_MJAT01000037.1"/>
</dbReference>
<evidence type="ECO:0000313" key="7">
    <source>
        <dbReference type="Proteomes" id="UP000095255"/>
    </source>
</evidence>
<comment type="caution">
    <text evidence="6">The sequence shown here is derived from an EMBL/GenBank/DDBJ whole genome shotgun (WGS) entry which is preliminary data.</text>
</comment>
<dbReference type="CDD" id="cd06262">
    <property type="entry name" value="metallo-hydrolase-like_MBL-fold"/>
    <property type="match status" value="1"/>
</dbReference>
<dbReference type="GO" id="GO:0046872">
    <property type="term" value="F:metal ion binding"/>
    <property type="evidence" value="ECO:0007669"/>
    <property type="project" value="UniProtKB-KW"/>
</dbReference>
<evidence type="ECO:0000256" key="2">
    <source>
        <dbReference type="ARBA" id="ARBA00022723"/>
    </source>
</evidence>
<dbReference type="Proteomes" id="UP000095255">
    <property type="component" value="Unassembled WGS sequence"/>
</dbReference>
<evidence type="ECO:0000256" key="1">
    <source>
        <dbReference type="ARBA" id="ARBA00001947"/>
    </source>
</evidence>
<reference evidence="6 7" key="1">
    <citation type="submission" date="2016-09" db="EMBL/GenBank/DDBJ databases">
        <title>Desulfuribacillus arsenicus sp. nov., an obligately anaerobic, dissimilatory arsenic- and antimonate-reducing bacterium isolated from anoxic sediments.</title>
        <authorList>
            <person name="Abin C.A."/>
            <person name="Hollibaugh J.T."/>
        </authorList>
    </citation>
    <scope>NUCLEOTIDE SEQUENCE [LARGE SCALE GENOMIC DNA]</scope>
    <source>
        <strain evidence="6 7">MLFW-2</strain>
    </source>
</reference>
<feature type="domain" description="Metallo-beta-lactamase" evidence="5">
    <location>
        <begin position="14"/>
        <end position="192"/>
    </location>
</feature>
<dbReference type="PANTHER" id="PTHR46233">
    <property type="entry name" value="HYDROXYACYLGLUTATHIONE HYDROLASE GLOC"/>
    <property type="match status" value="1"/>
</dbReference>
<gene>
    <name evidence="6" type="ORF">BHU72_08705</name>
</gene>
<dbReference type="STRING" id="1390249.BHU72_08705"/>
<sequence length="209" mass="23470">MVWNIRTLPMGPVEANCYVIYDEQSKNGFIVDPGSLDIHDILEIIESEQLQIQYILLTHGHFDHILGIDELRKVINAPVCIHKDDQIKLINAKENLSTFMGSGYEFNAAERVLEDREMLPIANMNIVVYHTPGHTSGGVCYHLGNYLFSGDTLFAGSVGRTDFPGGSMDQLIDGIRKQLLVLPDDTVVYPGHNEDTTIGWEKINNPFLR</sequence>
<dbReference type="InterPro" id="IPR036866">
    <property type="entry name" value="RibonucZ/Hydroxyglut_hydro"/>
</dbReference>
<dbReference type="InterPro" id="IPR001279">
    <property type="entry name" value="Metallo-B-lactamas"/>
</dbReference>
<dbReference type="GO" id="GO:0016787">
    <property type="term" value="F:hydrolase activity"/>
    <property type="evidence" value="ECO:0007669"/>
    <property type="project" value="UniProtKB-KW"/>
</dbReference>
<accession>A0A1E5L356</accession>